<evidence type="ECO:0000256" key="1">
    <source>
        <dbReference type="SAM" id="MobiDB-lite"/>
    </source>
</evidence>
<feature type="region of interest" description="Disordered" evidence="1">
    <location>
        <begin position="93"/>
        <end position="129"/>
    </location>
</feature>
<sequence length="278" mass="30609">MEGDMDSDDDSDDVILVNDSSKSSATSIHSATGVEPWALQTSWSAPAVLGQDHHQAMMPAAPSKVEDELPSTSYPKDVRVSSQYCLSYHRFINDEENDDESVTSDVEYGNEDADNADAESNADDDTTPVRGLVYSEDEYTDDDCSVDQEVERAIKDAIEESSEDETSSQTDQTLMVKKCDIVHITKVKSLDQTEEDSSSYLSSGPSGNDVTSDDETTSQVGEVCVDEIETMFLISLIWTLIRNPLYGVFQAGLQFVQDIVKGKEDEMDVDEKKAVVVH</sequence>
<proteinExistence type="predicted"/>
<evidence type="ECO:0000313" key="3">
    <source>
        <dbReference type="Proteomes" id="UP000007110"/>
    </source>
</evidence>
<reference evidence="3" key="1">
    <citation type="submission" date="2015-02" db="EMBL/GenBank/DDBJ databases">
        <title>Genome sequencing for Strongylocentrotus purpuratus.</title>
        <authorList>
            <person name="Murali S."/>
            <person name="Liu Y."/>
            <person name="Vee V."/>
            <person name="English A."/>
            <person name="Wang M."/>
            <person name="Skinner E."/>
            <person name="Han Y."/>
            <person name="Muzny D.M."/>
            <person name="Worley K.C."/>
            <person name="Gibbs R.A."/>
        </authorList>
    </citation>
    <scope>NUCLEOTIDE SEQUENCE</scope>
</reference>
<organism evidence="2 3">
    <name type="scientific">Strongylocentrotus purpuratus</name>
    <name type="common">Purple sea urchin</name>
    <dbReference type="NCBI Taxonomy" id="7668"/>
    <lineage>
        <taxon>Eukaryota</taxon>
        <taxon>Metazoa</taxon>
        <taxon>Echinodermata</taxon>
        <taxon>Eleutherozoa</taxon>
        <taxon>Echinozoa</taxon>
        <taxon>Echinoidea</taxon>
        <taxon>Euechinoidea</taxon>
        <taxon>Echinacea</taxon>
        <taxon>Camarodonta</taxon>
        <taxon>Echinidea</taxon>
        <taxon>Strongylocentrotidae</taxon>
        <taxon>Strongylocentrotus</taxon>
    </lineage>
</organism>
<dbReference type="Proteomes" id="UP000007110">
    <property type="component" value="Unassembled WGS sequence"/>
</dbReference>
<evidence type="ECO:0000313" key="2">
    <source>
        <dbReference type="EnsemblMetazoa" id="XP_030839497"/>
    </source>
</evidence>
<accession>A0A7M7SXY2</accession>
<feature type="region of interest" description="Disordered" evidence="1">
    <location>
        <begin position="51"/>
        <end position="75"/>
    </location>
</feature>
<dbReference type="InParanoid" id="A0A7M7SXY2"/>
<feature type="region of interest" description="Disordered" evidence="1">
    <location>
        <begin position="1"/>
        <end position="30"/>
    </location>
</feature>
<keyword evidence="3" id="KW-1185">Reference proteome</keyword>
<feature type="compositionally biased region" description="Acidic residues" evidence="1">
    <location>
        <begin position="1"/>
        <end position="13"/>
    </location>
</feature>
<dbReference type="EnsemblMetazoa" id="XM_030983637">
    <property type="protein sequence ID" value="XP_030839497"/>
    <property type="gene ID" value="LOC115923239"/>
</dbReference>
<protein>
    <submittedName>
        <fullName evidence="2">Uncharacterized protein</fullName>
    </submittedName>
</protein>
<dbReference type="KEGG" id="spu:115923239"/>
<dbReference type="RefSeq" id="XP_030839497.1">
    <property type="nucleotide sequence ID" value="XM_030983637.1"/>
</dbReference>
<feature type="region of interest" description="Disordered" evidence="1">
    <location>
        <begin position="193"/>
        <end position="218"/>
    </location>
</feature>
<dbReference type="OMA" id="HRFINDE"/>
<reference evidence="2" key="2">
    <citation type="submission" date="2021-01" db="UniProtKB">
        <authorList>
            <consortium name="EnsemblMetazoa"/>
        </authorList>
    </citation>
    <scope>IDENTIFICATION</scope>
</reference>
<feature type="compositionally biased region" description="Low complexity" evidence="1">
    <location>
        <begin position="14"/>
        <end position="30"/>
    </location>
</feature>
<dbReference type="AlphaFoldDB" id="A0A7M7SXY2"/>
<feature type="compositionally biased region" description="Acidic residues" evidence="1">
    <location>
        <begin position="94"/>
        <end position="126"/>
    </location>
</feature>
<dbReference type="GeneID" id="115923239"/>
<dbReference type="OrthoDB" id="10206551at2759"/>
<name>A0A7M7SXY2_STRPU</name>